<accession>A0A7S4HQG7</accession>
<evidence type="ECO:0000256" key="9">
    <source>
        <dbReference type="SAM" id="MobiDB-lite"/>
    </source>
</evidence>
<reference evidence="10" key="1">
    <citation type="submission" date="2021-01" db="EMBL/GenBank/DDBJ databases">
        <authorList>
            <person name="Corre E."/>
            <person name="Pelletier E."/>
            <person name="Niang G."/>
            <person name="Scheremetjew M."/>
            <person name="Finn R."/>
            <person name="Kale V."/>
            <person name="Holt S."/>
            <person name="Cochrane G."/>
            <person name="Meng A."/>
            <person name="Brown T."/>
            <person name="Cohen L."/>
        </authorList>
    </citation>
    <scope>NUCLEOTIDE SEQUENCE</scope>
    <source>
        <strain evidence="10">Isolate 1302-5</strain>
    </source>
</reference>
<protein>
    <recommendedName>
        <fullName evidence="5">Microtubule-associated protein Jupiter</fullName>
    </recommendedName>
</protein>
<dbReference type="EMBL" id="HBKQ01004022">
    <property type="protein sequence ID" value="CAE2206215.1"/>
    <property type="molecule type" value="Transcribed_RNA"/>
</dbReference>
<dbReference type="InterPro" id="IPR033335">
    <property type="entry name" value="JUPITER"/>
</dbReference>
<gene>
    <name evidence="10" type="ORF">OAUR00152_LOCUS2742</name>
</gene>
<dbReference type="PANTHER" id="PTHR34930:SF2">
    <property type="entry name" value="MICROTUBULE-ASSOCIATED PROTEIN JUPITER"/>
    <property type="match status" value="1"/>
</dbReference>
<dbReference type="GO" id="GO:0005634">
    <property type="term" value="C:nucleus"/>
    <property type="evidence" value="ECO:0007669"/>
    <property type="project" value="UniProtKB-SubCell"/>
</dbReference>
<feature type="region of interest" description="Disordered" evidence="9">
    <location>
        <begin position="52"/>
        <end position="81"/>
    </location>
</feature>
<dbReference type="GO" id="GO:0005737">
    <property type="term" value="C:cytoplasm"/>
    <property type="evidence" value="ECO:0007669"/>
    <property type="project" value="UniProtKB-SubCell"/>
</dbReference>
<evidence type="ECO:0000256" key="8">
    <source>
        <dbReference type="ARBA" id="ARBA00023242"/>
    </source>
</evidence>
<keyword evidence="8" id="KW-0539">Nucleus</keyword>
<comment type="similarity">
    <text evidence="4">Belongs to the MAP Jupiter family.</text>
</comment>
<comment type="subcellular location">
    <subcellularLocation>
        <location evidence="3">Cytoplasm</location>
    </subcellularLocation>
    <subcellularLocation>
        <location evidence="2">Nucleus</location>
    </subcellularLocation>
</comment>
<evidence type="ECO:0000256" key="1">
    <source>
        <dbReference type="ARBA" id="ARBA00003805"/>
    </source>
</evidence>
<dbReference type="PANTHER" id="PTHR34930">
    <property type="entry name" value="GEO05313P1"/>
    <property type="match status" value="1"/>
</dbReference>
<evidence type="ECO:0000256" key="6">
    <source>
        <dbReference type="ARBA" id="ARBA00022490"/>
    </source>
</evidence>
<evidence type="ECO:0000256" key="7">
    <source>
        <dbReference type="ARBA" id="ARBA00022553"/>
    </source>
</evidence>
<evidence type="ECO:0000256" key="5">
    <source>
        <dbReference type="ARBA" id="ARBA00021471"/>
    </source>
</evidence>
<evidence type="ECO:0000256" key="4">
    <source>
        <dbReference type="ARBA" id="ARBA00005344"/>
    </source>
</evidence>
<evidence type="ECO:0000256" key="2">
    <source>
        <dbReference type="ARBA" id="ARBA00004123"/>
    </source>
</evidence>
<organism evidence="10">
    <name type="scientific">Odontella aurita</name>
    <dbReference type="NCBI Taxonomy" id="265563"/>
    <lineage>
        <taxon>Eukaryota</taxon>
        <taxon>Sar</taxon>
        <taxon>Stramenopiles</taxon>
        <taxon>Ochrophyta</taxon>
        <taxon>Bacillariophyta</taxon>
        <taxon>Mediophyceae</taxon>
        <taxon>Biddulphiophycidae</taxon>
        <taxon>Eupodiscales</taxon>
        <taxon>Odontellaceae</taxon>
        <taxon>Odontella</taxon>
    </lineage>
</organism>
<keyword evidence="7" id="KW-0597">Phosphoprotein</keyword>
<name>A0A7S4HQG7_9STRA</name>
<sequence length="130" mass="13640">MSYSCNDNQNYFVGDGRTTSRVLQAPGGVTSICLGGYKKAKKTETNTAAAVTATADSEAVDKAKDEEEETKENQLSEEVTPDPLIVKGKETVSSNAFASSATTNSYNVLTDRPTSRVLAPPGGKTSISLG</sequence>
<comment type="function">
    <text evidence="1">Binds to all microtubule populations.</text>
</comment>
<evidence type="ECO:0000256" key="3">
    <source>
        <dbReference type="ARBA" id="ARBA00004496"/>
    </source>
</evidence>
<dbReference type="AlphaFoldDB" id="A0A7S4HQG7"/>
<evidence type="ECO:0000313" key="10">
    <source>
        <dbReference type="EMBL" id="CAE2206215.1"/>
    </source>
</evidence>
<keyword evidence="6" id="KW-0963">Cytoplasm</keyword>
<proteinExistence type="inferred from homology"/>